<dbReference type="EMBL" id="GL877449">
    <property type="protein sequence ID" value="ELA46346.1"/>
    <property type="molecule type" value="Genomic_DNA"/>
</dbReference>
<dbReference type="InParanoid" id="L2GRS0"/>
<dbReference type="AlphaFoldDB" id="L2GRS0"/>
<dbReference type="VEuPathDB" id="MicrosporidiaDB:VCUG_02151"/>
<gene>
    <name evidence="1" type="ORF">VCUG_02151</name>
</gene>
<protein>
    <submittedName>
        <fullName evidence="1">Uncharacterized protein</fullName>
    </submittedName>
</protein>
<dbReference type="GeneID" id="19880018"/>
<accession>L2GRS0</accession>
<sequence>MTEIVCYLAQHLHCKLKMYCNHNADPNVSRNLRDTISQEHSEEFLFSDLQINVIRGNLTSSQESVFDAQPIVIIPRRDAILFLSHTFHRTTNFSCQYLSGNRQT</sequence>
<evidence type="ECO:0000313" key="2">
    <source>
        <dbReference type="Proteomes" id="UP000011081"/>
    </source>
</evidence>
<evidence type="ECO:0000313" key="1">
    <source>
        <dbReference type="EMBL" id="ELA46346.1"/>
    </source>
</evidence>
<dbReference type="Proteomes" id="UP000011081">
    <property type="component" value="Unassembled WGS sequence"/>
</dbReference>
<organism evidence="1 2">
    <name type="scientific">Vavraia culicis (isolate floridensis)</name>
    <name type="common">Microsporidian parasite</name>
    <dbReference type="NCBI Taxonomy" id="948595"/>
    <lineage>
        <taxon>Eukaryota</taxon>
        <taxon>Fungi</taxon>
        <taxon>Fungi incertae sedis</taxon>
        <taxon>Microsporidia</taxon>
        <taxon>Pleistophoridae</taxon>
        <taxon>Vavraia</taxon>
    </lineage>
</organism>
<proteinExistence type="predicted"/>
<reference evidence="2" key="1">
    <citation type="submission" date="2011-03" db="EMBL/GenBank/DDBJ databases">
        <title>The genome sequence of Vavraia culicis strain floridensis.</title>
        <authorList>
            <consortium name="The Broad Institute Genome Sequencing Platform"/>
            <person name="Cuomo C."/>
            <person name="Becnel J."/>
            <person name="Sanscrainte N."/>
            <person name="Young S.K."/>
            <person name="Zeng Q."/>
            <person name="Gargeya S."/>
            <person name="Fitzgerald M."/>
            <person name="Haas B."/>
            <person name="Abouelleil A."/>
            <person name="Alvarado L."/>
            <person name="Arachchi H.M."/>
            <person name="Berlin A."/>
            <person name="Chapman S.B."/>
            <person name="Gearin G."/>
            <person name="Goldberg J."/>
            <person name="Griggs A."/>
            <person name="Gujja S."/>
            <person name="Hansen M."/>
            <person name="Heiman D."/>
            <person name="Howarth C."/>
            <person name="Larimer J."/>
            <person name="Lui A."/>
            <person name="MacDonald P.J.P."/>
            <person name="McCowen C."/>
            <person name="Montmayeur A."/>
            <person name="Murphy C."/>
            <person name="Neiman D."/>
            <person name="Pearson M."/>
            <person name="Priest M."/>
            <person name="Roberts A."/>
            <person name="Saif S."/>
            <person name="Shea T."/>
            <person name="Sisk P."/>
            <person name="Stolte C."/>
            <person name="Sykes S."/>
            <person name="Wortman J."/>
            <person name="Nusbaum C."/>
            <person name="Birren B."/>
        </authorList>
    </citation>
    <scope>NUCLEOTIDE SEQUENCE [LARGE SCALE GENOMIC DNA]</scope>
    <source>
        <strain evidence="2">floridensis</strain>
    </source>
</reference>
<name>L2GRS0_VAVCU</name>
<keyword evidence="2" id="KW-1185">Reference proteome</keyword>
<dbReference type="HOGENOM" id="CLU_2279579_0_0_1"/>
<dbReference type="RefSeq" id="XP_008075164.1">
    <property type="nucleotide sequence ID" value="XM_008076973.1"/>
</dbReference>